<evidence type="ECO:0000313" key="1">
    <source>
        <dbReference type="EMBL" id="KAL3609136.1"/>
    </source>
</evidence>
<name>A0ACC4CV06_POPAL</name>
<proteinExistence type="predicted"/>
<keyword evidence="2" id="KW-1185">Reference proteome</keyword>
<comment type="caution">
    <text evidence="1">The sequence shown here is derived from an EMBL/GenBank/DDBJ whole genome shotgun (WGS) entry which is preliminary data.</text>
</comment>
<sequence>MLHDSLTDSLDIEVDDIRCENIAEKDVSNEEIGAEDLDRRMWKDHVKLKRIKERQKLAVQLAEKQKLKRTYDLARRKKMSRAQDGILKYMLKLMEVCKARGFVYGIIPEKGKPVSGASDNIRAWWKEKVKFDKNGPAAIAKWHVHQSKCLQDKMTAKECAIWLGLLSLQESLIGKPSIDTDTSVIIERPQGGHGQIKNPAISCDSDYDADDGVGSVSSKDNRRNQLMDVEPLKNQNHRNTLSDTDHTDLQPVEYHQMHETKQASFTTIASRPLKRDLSGPVSCSSQQNPELHHKTIHSTFDDPSLDCGTNHDGQHSQVRTDIHRENDRFLIPSPHRNENEMTGGQSHRLAKDTPPTEQDKSVDKLESADMEDFAATSSPFLDLYLFDFDISVDDSIPYLVS</sequence>
<organism evidence="1 2">
    <name type="scientific">Populus alba</name>
    <name type="common">White poplar</name>
    <dbReference type="NCBI Taxonomy" id="43335"/>
    <lineage>
        <taxon>Eukaryota</taxon>
        <taxon>Viridiplantae</taxon>
        <taxon>Streptophyta</taxon>
        <taxon>Embryophyta</taxon>
        <taxon>Tracheophyta</taxon>
        <taxon>Spermatophyta</taxon>
        <taxon>Magnoliopsida</taxon>
        <taxon>eudicotyledons</taxon>
        <taxon>Gunneridae</taxon>
        <taxon>Pentapetalae</taxon>
        <taxon>rosids</taxon>
        <taxon>fabids</taxon>
        <taxon>Malpighiales</taxon>
        <taxon>Salicaceae</taxon>
        <taxon>Saliceae</taxon>
        <taxon>Populus</taxon>
    </lineage>
</organism>
<dbReference type="EMBL" id="RCHU02000001">
    <property type="protein sequence ID" value="KAL3609136.1"/>
    <property type="molecule type" value="Genomic_DNA"/>
</dbReference>
<protein>
    <submittedName>
        <fullName evidence="1">Uncharacterized protein</fullName>
    </submittedName>
</protein>
<accession>A0ACC4CV06</accession>
<gene>
    <name evidence="1" type="ORF">D5086_000156</name>
</gene>
<reference evidence="1 2" key="1">
    <citation type="journal article" date="2024" name="Plant Biotechnol. J.">
        <title>Genome and CRISPR/Cas9 system of a widespread forest tree (Populus alba) in the world.</title>
        <authorList>
            <person name="Liu Y.J."/>
            <person name="Jiang P.F."/>
            <person name="Han X.M."/>
            <person name="Li X.Y."/>
            <person name="Wang H.M."/>
            <person name="Wang Y.J."/>
            <person name="Wang X.X."/>
            <person name="Zeng Q.Y."/>
        </authorList>
    </citation>
    <scope>NUCLEOTIDE SEQUENCE [LARGE SCALE GENOMIC DNA]</scope>
    <source>
        <strain evidence="2">cv. PAL-ZL1</strain>
    </source>
</reference>
<dbReference type="Proteomes" id="UP000309997">
    <property type="component" value="Unassembled WGS sequence"/>
</dbReference>
<evidence type="ECO:0000313" key="2">
    <source>
        <dbReference type="Proteomes" id="UP000309997"/>
    </source>
</evidence>